<evidence type="ECO:0000259" key="9">
    <source>
        <dbReference type="PROSITE" id="PS51194"/>
    </source>
</evidence>
<dbReference type="GO" id="GO:0003724">
    <property type="term" value="F:RNA helicase activity"/>
    <property type="evidence" value="ECO:0007669"/>
    <property type="project" value="UniProtKB-EC"/>
</dbReference>
<dbReference type="FunFam" id="3.40.50.300:FF:000500">
    <property type="entry name" value="ATP-dependent RNA helicase DHX29"/>
    <property type="match status" value="1"/>
</dbReference>
<sequence length="1459" mass="167485">MAKKKSKQAGNNRGFATVSAPSKKTEIPTKIEEPVEKPTEPSSNKSLKTCQVDHEDKILQLVEKYRTLHELKADSILDKMQKEDMQSNARKIRSFRLGSNLEKELISIIKQKEGDLFEPCPVQLKSEQAKEKLIGQLDILYRTLVKLGFSDIDIYDSFKSTLSTSIDDHLDWLCINTPYERMPVGFFDKYYNEEEGESSVTLIHNTSKEKTSNHESGQDQTEQEVDLIVKKHEKEQDKLDEIKSRILQAANEYMDEQDQNVNEKHAMMKVRLQELESLLPSKKKNKKKQKDDTSIEENVDVNAVMKEVKHIKDSLSSLEIDWEFDQRKANELYLKKLELAAEEKRKIQEEEIKARKESEQDKPKDNRDVLDDDVDDDEGGLFGGLMVEEEEAAYGTEGANQLNTEARWTIIELSVPQSWKGQYPKDVLADYCKRNSLGKQTYKTTEHGFDIWRSALKIAQDKHPNEPLCFELPEGLATNSRNNAENLIAAYTLFSLDPNTSVYKVIPTVYKDLWLGWLNEKQLKEEGPRIKMDKQRFAFITDLVNNSFTKLKQEDIPADDQSSPEPKPKKESNVTAKQNYKLNSKFKRAKESFKNRIETKQYIDMKGKRNDLPVAAYREEILELVKKNQVLIISGETGCGKSTQVPQFLAEDLLLGSSESGLVICTQPRRISAMSIANRVSMEMGDAPNTTGSKNAMVGYQIRLENKVSEENVLLYCTTGILLQRLQNDLYLDGVSHVIVDEVHERTIDNDFLLVMLKKLINLRHDLKVILMSATVESKRFSEYFYNCPVITVPGRTYPVQVQFLEDVVQATGYVLEEDSPFALRKTRTRTEHGSINVSGRNGSKKRIYYDMFEGDTDEEDAYDSETKLNIQEEVDDINAEQDEYSKQTLKMIKRMDDKKINYYLILELLEYICISKPKETGKDNAQKEATGIPSTGAILIFLPGINEIRALYDLISSHHILSDPEKFLLIPLHSTLTSEHQEKAFDVPPKGIRKIVLSTNIAETGVTISDVTVVIDSGMARVVSYDDKRRVTRLLQKYVARANIRQRRGRAGRVQEGICFHMFTKQRFEEMPDFETPEILRLPLEELCLRIKVYNLGSIRSVLSTALDKPSSQMIDNAISSLKEAQALTTEEEERLTPLGSHLANLPVDIHIGKMILFGAIFRCLDPILTIAAMLSYKSPFTRPFGKEREADIARSRFKVGESDFLTMYQAYKVWRDYLMQVRGKPGWLRHMHEFCKENFLSQQNLEMIEEMKRQFLALLINIGFVKTSKLDISINRYDTKRSIHLCDVPSVYNKYSDTLPVVNAALTAGLYPKIAEYVRESGIMANRMMEVKLHPSSMLFLREKELHSEILAYNTLIMGNKEYQRNIAVIRDATSVDPVALVLLTRDIKIQHKQRKITLDNWLSFDCFARTAVILKFFRNELNRWLAEKMKDPAVDLTAYNQDILDAIAYMLQSCNY</sequence>
<feature type="region of interest" description="Disordered" evidence="7">
    <location>
        <begin position="276"/>
        <end position="295"/>
    </location>
</feature>
<feature type="compositionally biased region" description="Basic and acidic residues" evidence="7">
    <location>
        <begin position="352"/>
        <end position="369"/>
    </location>
</feature>
<evidence type="ECO:0000256" key="7">
    <source>
        <dbReference type="SAM" id="MobiDB-lite"/>
    </source>
</evidence>
<dbReference type="PROSITE" id="PS51194">
    <property type="entry name" value="HELICASE_CTER"/>
    <property type="match status" value="1"/>
</dbReference>
<dbReference type="Pfam" id="PF24899">
    <property type="entry name" value="UBA_DHX29"/>
    <property type="match status" value="1"/>
</dbReference>
<dbReference type="InterPro" id="IPR002464">
    <property type="entry name" value="DNA/RNA_helicase_DEAH_CS"/>
</dbReference>
<keyword evidence="11" id="KW-1185">Reference proteome</keyword>
<proteinExistence type="predicted"/>
<dbReference type="PROSITE" id="PS51192">
    <property type="entry name" value="HELICASE_ATP_BIND_1"/>
    <property type="match status" value="1"/>
</dbReference>
<evidence type="ECO:0000313" key="10">
    <source>
        <dbReference type="EMBL" id="RCI00140.1"/>
    </source>
</evidence>
<dbReference type="PANTHER" id="PTHR18934">
    <property type="entry name" value="ATP-DEPENDENT RNA HELICASE"/>
    <property type="match status" value="1"/>
</dbReference>
<keyword evidence="2" id="KW-0547">Nucleotide-binding</keyword>
<evidence type="ECO:0000259" key="8">
    <source>
        <dbReference type="PROSITE" id="PS51192"/>
    </source>
</evidence>
<feature type="compositionally biased region" description="Basic and acidic residues" evidence="7">
    <location>
        <begin position="23"/>
        <end position="39"/>
    </location>
</feature>
<dbReference type="SMART" id="SM00490">
    <property type="entry name" value="HELICc"/>
    <property type="match status" value="1"/>
</dbReference>
<dbReference type="CDD" id="cd18791">
    <property type="entry name" value="SF2_C_RHA"/>
    <property type="match status" value="1"/>
</dbReference>
<accession>A0A367KDF9</accession>
<dbReference type="SMART" id="SM00487">
    <property type="entry name" value="DEXDc"/>
    <property type="match status" value="1"/>
</dbReference>
<dbReference type="FunFam" id="1.20.120.1080:FF:000002">
    <property type="entry name" value="Putative ATP-dependent RNA helicase DHX36"/>
    <property type="match status" value="1"/>
</dbReference>
<dbReference type="Pfam" id="PF26026">
    <property type="entry name" value="RNA_hel_CTD"/>
    <property type="match status" value="1"/>
</dbReference>
<feature type="region of interest" description="Disordered" evidence="7">
    <location>
        <begin position="551"/>
        <end position="576"/>
    </location>
</feature>
<dbReference type="Pfam" id="PF07717">
    <property type="entry name" value="OB_NTP_bind"/>
    <property type="match status" value="1"/>
</dbReference>
<dbReference type="Gene3D" id="1.20.120.1080">
    <property type="match status" value="1"/>
</dbReference>
<reference evidence="10 11" key="1">
    <citation type="journal article" date="2018" name="G3 (Bethesda)">
        <title>Phylogenetic and Phylogenomic Definition of Rhizopus Species.</title>
        <authorList>
            <person name="Gryganskyi A.P."/>
            <person name="Golan J."/>
            <person name="Dolatabadi S."/>
            <person name="Mondo S."/>
            <person name="Robb S."/>
            <person name="Idnurm A."/>
            <person name="Muszewska A."/>
            <person name="Steczkiewicz K."/>
            <person name="Masonjones S."/>
            <person name="Liao H.L."/>
            <person name="Gajdeczka M.T."/>
            <person name="Anike F."/>
            <person name="Vuek A."/>
            <person name="Anishchenko I.M."/>
            <person name="Voigt K."/>
            <person name="de Hoog G.S."/>
            <person name="Smith M.E."/>
            <person name="Heitman J."/>
            <person name="Vilgalys R."/>
            <person name="Stajich J.E."/>
        </authorList>
    </citation>
    <scope>NUCLEOTIDE SEQUENCE [LARGE SCALE GENOMIC DNA]</scope>
    <source>
        <strain evidence="10 11">CBS 357.93</strain>
    </source>
</reference>
<dbReference type="GO" id="GO:0003723">
    <property type="term" value="F:RNA binding"/>
    <property type="evidence" value="ECO:0007669"/>
    <property type="project" value="TreeGrafter"/>
</dbReference>
<keyword evidence="3" id="KW-0378">Hydrolase</keyword>
<evidence type="ECO:0000256" key="4">
    <source>
        <dbReference type="ARBA" id="ARBA00022806"/>
    </source>
</evidence>
<dbReference type="InterPro" id="IPR001650">
    <property type="entry name" value="Helicase_C-like"/>
</dbReference>
<dbReference type="Gene3D" id="3.40.50.300">
    <property type="entry name" value="P-loop containing nucleotide triphosphate hydrolases"/>
    <property type="match status" value="2"/>
</dbReference>
<dbReference type="InterPro" id="IPR007502">
    <property type="entry name" value="Helicase-assoc_dom"/>
</dbReference>
<feature type="domain" description="Helicase ATP-binding" evidence="8">
    <location>
        <begin position="622"/>
        <end position="794"/>
    </location>
</feature>
<comment type="catalytic activity">
    <reaction evidence="6">
        <text>ATP + H2O = ADP + phosphate + H(+)</text>
        <dbReference type="Rhea" id="RHEA:13065"/>
        <dbReference type="ChEBI" id="CHEBI:15377"/>
        <dbReference type="ChEBI" id="CHEBI:15378"/>
        <dbReference type="ChEBI" id="CHEBI:30616"/>
        <dbReference type="ChEBI" id="CHEBI:43474"/>
        <dbReference type="ChEBI" id="CHEBI:456216"/>
        <dbReference type="EC" id="3.6.4.13"/>
    </reaction>
</comment>
<organism evidence="10 11">
    <name type="scientific">Rhizopus azygosporus</name>
    <name type="common">Rhizopus microsporus var. azygosporus</name>
    <dbReference type="NCBI Taxonomy" id="86630"/>
    <lineage>
        <taxon>Eukaryota</taxon>
        <taxon>Fungi</taxon>
        <taxon>Fungi incertae sedis</taxon>
        <taxon>Mucoromycota</taxon>
        <taxon>Mucoromycotina</taxon>
        <taxon>Mucoromycetes</taxon>
        <taxon>Mucorales</taxon>
        <taxon>Mucorineae</taxon>
        <taxon>Rhizopodaceae</taxon>
        <taxon>Rhizopus</taxon>
    </lineage>
</organism>
<evidence type="ECO:0000313" key="11">
    <source>
        <dbReference type="Proteomes" id="UP000252139"/>
    </source>
</evidence>
<dbReference type="STRING" id="86630.A0A367KDF9"/>
<dbReference type="CDD" id="cd17917">
    <property type="entry name" value="DEXHc_RHA-like"/>
    <property type="match status" value="1"/>
</dbReference>
<dbReference type="OrthoDB" id="5600252at2759"/>
<keyword evidence="4 10" id="KW-0347">Helicase</keyword>
<dbReference type="InterPro" id="IPR011709">
    <property type="entry name" value="DEAD-box_helicase_OB_fold"/>
</dbReference>
<feature type="domain" description="Helicase C-terminal" evidence="9">
    <location>
        <begin position="925"/>
        <end position="1096"/>
    </location>
</feature>
<evidence type="ECO:0000256" key="6">
    <source>
        <dbReference type="ARBA" id="ARBA00047984"/>
    </source>
</evidence>
<dbReference type="Pfam" id="PF21010">
    <property type="entry name" value="HA2_C"/>
    <property type="match status" value="1"/>
</dbReference>
<dbReference type="InterPro" id="IPR056890">
    <property type="entry name" value="UBA_DHX29-like"/>
</dbReference>
<name>A0A367KDF9_RHIAZ</name>
<dbReference type="SUPFAM" id="SSF52540">
    <property type="entry name" value="P-loop containing nucleoside triphosphate hydrolases"/>
    <property type="match status" value="2"/>
</dbReference>
<gene>
    <name evidence="10" type="primary">DHX29_2</name>
    <name evidence="10" type="ORF">CU097_014475</name>
</gene>
<dbReference type="PROSITE" id="PS00690">
    <property type="entry name" value="DEAH_ATP_HELICASE"/>
    <property type="match status" value="1"/>
</dbReference>
<dbReference type="PANTHER" id="PTHR18934:SF145">
    <property type="entry name" value="ATP-DEPENDENT RNA HELICASE DHX57-RELATED"/>
    <property type="match status" value="1"/>
</dbReference>
<feature type="region of interest" description="Disordered" evidence="7">
    <location>
        <begin position="1"/>
        <end position="48"/>
    </location>
</feature>
<dbReference type="GO" id="GO:0005524">
    <property type="term" value="F:ATP binding"/>
    <property type="evidence" value="ECO:0007669"/>
    <property type="project" value="UniProtKB-KW"/>
</dbReference>
<dbReference type="SMART" id="SM00847">
    <property type="entry name" value="HA2"/>
    <property type="match status" value="1"/>
</dbReference>
<dbReference type="InterPro" id="IPR027417">
    <property type="entry name" value="P-loop_NTPase"/>
</dbReference>
<protein>
    <recommendedName>
        <fullName evidence="1">RNA helicase</fullName>
        <ecNumber evidence="1">3.6.4.13</ecNumber>
    </recommendedName>
</protein>
<dbReference type="GO" id="GO:1990904">
    <property type="term" value="C:ribonucleoprotein complex"/>
    <property type="evidence" value="ECO:0007669"/>
    <property type="project" value="UniProtKB-ARBA"/>
</dbReference>
<keyword evidence="5" id="KW-0067">ATP-binding</keyword>
<dbReference type="InterPro" id="IPR059023">
    <property type="entry name" value="RNA_hel_CTD"/>
</dbReference>
<evidence type="ECO:0000256" key="1">
    <source>
        <dbReference type="ARBA" id="ARBA00012552"/>
    </source>
</evidence>
<dbReference type="InterPro" id="IPR011545">
    <property type="entry name" value="DEAD/DEAH_box_helicase_dom"/>
</dbReference>
<evidence type="ECO:0000256" key="3">
    <source>
        <dbReference type="ARBA" id="ARBA00022801"/>
    </source>
</evidence>
<evidence type="ECO:0000256" key="2">
    <source>
        <dbReference type="ARBA" id="ARBA00022741"/>
    </source>
</evidence>
<dbReference type="InterPro" id="IPR014001">
    <property type="entry name" value="Helicase_ATP-bd"/>
</dbReference>
<feature type="region of interest" description="Disordered" evidence="7">
    <location>
        <begin position="352"/>
        <end position="375"/>
    </location>
</feature>
<dbReference type="Pfam" id="PF00271">
    <property type="entry name" value="Helicase_C"/>
    <property type="match status" value="1"/>
</dbReference>
<dbReference type="GO" id="GO:0016787">
    <property type="term" value="F:hydrolase activity"/>
    <property type="evidence" value="ECO:0007669"/>
    <property type="project" value="UniProtKB-KW"/>
</dbReference>
<evidence type="ECO:0000256" key="5">
    <source>
        <dbReference type="ARBA" id="ARBA00022840"/>
    </source>
</evidence>
<dbReference type="Proteomes" id="UP000252139">
    <property type="component" value="Unassembled WGS sequence"/>
</dbReference>
<comment type="caution">
    <text evidence="10">The sequence shown here is derived from an EMBL/GenBank/DDBJ whole genome shotgun (WGS) entry which is preliminary data.</text>
</comment>
<dbReference type="Pfam" id="PF00270">
    <property type="entry name" value="DEAD"/>
    <property type="match status" value="1"/>
</dbReference>
<dbReference type="EC" id="3.6.4.13" evidence="1"/>
<dbReference type="EMBL" id="PJQL01000078">
    <property type="protein sequence ID" value="RCI00140.1"/>
    <property type="molecule type" value="Genomic_DNA"/>
</dbReference>